<accession>A0A3B0CDB8</accession>
<gene>
    <name evidence="3" type="ORF">D7Z94_02005</name>
</gene>
<dbReference type="SMART" id="SM00850">
    <property type="entry name" value="LytTR"/>
    <property type="match status" value="1"/>
</dbReference>
<feature type="transmembrane region" description="Helical" evidence="1">
    <location>
        <begin position="57"/>
        <end position="78"/>
    </location>
</feature>
<feature type="domain" description="HTH LytTR-type" evidence="2">
    <location>
        <begin position="230"/>
        <end position="297"/>
    </location>
</feature>
<evidence type="ECO:0000313" key="4">
    <source>
        <dbReference type="Proteomes" id="UP000276603"/>
    </source>
</evidence>
<evidence type="ECO:0000259" key="2">
    <source>
        <dbReference type="PROSITE" id="PS50930"/>
    </source>
</evidence>
<proteinExistence type="predicted"/>
<evidence type="ECO:0000256" key="1">
    <source>
        <dbReference type="SAM" id="Phobius"/>
    </source>
</evidence>
<feature type="transmembrane region" description="Helical" evidence="1">
    <location>
        <begin position="98"/>
        <end position="114"/>
    </location>
</feature>
<dbReference type="PANTHER" id="PTHR37299">
    <property type="entry name" value="TRANSCRIPTIONAL REGULATOR-RELATED"/>
    <property type="match status" value="1"/>
</dbReference>
<dbReference type="PANTHER" id="PTHR37299:SF1">
    <property type="entry name" value="STAGE 0 SPORULATION PROTEIN A HOMOLOG"/>
    <property type="match status" value="1"/>
</dbReference>
<dbReference type="RefSeq" id="WP_120709829.1">
    <property type="nucleotide sequence ID" value="NZ_RBCJ01000001.1"/>
</dbReference>
<name>A0A3B0CDB8_9FLAO</name>
<keyword evidence="4" id="KW-1185">Reference proteome</keyword>
<dbReference type="EMBL" id="RBCJ01000001">
    <property type="protein sequence ID" value="RKN82638.1"/>
    <property type="molecule type" value="Genomic_DNA"/>
</dbReference>
<dbReference type="Gene3D" id="2.40.50.1020">
    <property type="entry name" value="LytTr DNA-binding domain"/>
    <property type="match status" value="1"/>
</dbReference>
<dbReference type="GO" id="GO:0003677">
    <property type="term" value="F:DNA binding"/>
    <property type="evidence" value="ECO:0007669"/>
    <property type="project" value="InterPro"/>
</dbReference>
<organism evidence="3 4">
    <name type="scientific">Ulvibacterium marinum</name>
    <dbReference type="NCBI Taxonomy" id="2419782"/>
    <lineage>
        <taxon>Bacteria</taxon>
        <taxon>Pseudomonadati</taxon>
        <taxon>Bacteroidota</taxon>
        <taxon>Flavobacteriia</taxon>
        <taxon>Flavobacteriales</taxon>
        <taxon>Flavobacteriaceae</taxon>
        <taxon>Ulvibacterium</taxon>
    </lineage>
</organism>
<evidence type="ECO:0000313" key="3">
    <source>
        <dbReference type="EMBL" id="RKN82638.1"/>
    </source>
</evidence>
<dbReference type="InterPro" id="IPR007492">
    <property type="entry name" value="LytTR_DNA-bd_dom"/>
</dbReference>
<dbReference type="GO" id="GO:0000156">
    <property type="term" value="F:phosphorelay response regulator activity"/>
    <property type="evidence" value="ECO:0007669"/>
    <property type="project" value="InterPro"/>
</dbReference>
<keyword evidence="1" id="KW-0812">Transmembrane</keyword>
<feature type="transmembrane region" description="Helical" evidence="1">
    <location>
        <begin position="27"/>
        <end position="45"/>
    </location>
</feature>
<dbReference type="Proteomes" id="UP000276603">
    <property type="component" value="Unassembled WGS sequence"/>
</dbReference>
<dbReference type="OrthoDB" id="1118393at2"/>
<dbReference type="Pfam" id="PF04397">
    <property type="entry name" value="LytTR"/>
    <property type="match status" value="1"/>
</dbReference>
<feature type="transmembrane region" description="Helical" evidence="1">
    <location>
        <begin position="134"/>
        <end position="153"/>
    </location>
</feature>
<dbReference type="InterPro" id="IPR046947">
    <property type="entry name" value="LytR-like"/>
</dbReference>
<dbReference type="AlphaFoldDB" id="A0A3B0CDB8"/>
<keyword evidence="1" id="KW-0472">Membrane</keyword>
<sequence>MSFRNTLKSISGFFAQPYPFYYQGKDLSIVVFTIFVLVVFFNFFVEPFNVNRDEHIMHYFWISVIHSLVPILVLLLLVGPLLYRNVWIDSWSVKKETFLLLSFFLFTGIGQFLIRDLIYDNPNNWSWGYFFEEIRNTFIVGTLLMLILIPLNFNRLYLRNQRRAAQFQEKPRSVLDTKKREGLTSIFIKTQLKSDDFELYPDEFIYARSDKNYLEIFFRKEEKLLKQVKRMTIKELDVQLSRFSFITRTHRSYLVNLHQVAKVSGNAQGYRLELKDVPDIVPVSRTTIHRFEQQLQKV</sequence>
<dbReference type="PROSITE" id="PS50930">
    <property type="entry name" value="HTH_LYTTR"/>
    <property type="match status" value="1"/>
</dbReference>
<reference evidence="3 4" key="1">
    <citation type="submission" date="2018-10" db="EMBL/GenBank/DDBJ databases">
        <title>Ulvibacterium marinum gen. nov., sp. nov., a novel marine bacterium of the family Flavobacteriaceae, isolated from a culture of the green alga Ulva prolifera.</title>
        <authorList>
            <person name="Zhang Z."/>
        </authorList>
    </citation>
    <scope>NUCLEOTIDE SEQUENCE [LARGE SCALE GENOMIC DNA]</scope>
    <source>
        <strain evidence="3 4">CCMM003</strain>
    </source>
</reference>
<comment type="caution">
    <text evidence="3">The sequence shown here is derived from an EMBL/GenBank/DDBJ whole genome shotgun (WGS) entry which is preliminary data.</text>
</comment>
<protein>
    <submittedName>
        <fullName evidence="3">LytTR family transcriptional regulator</fullName>
    </submittedName>
</protein>
<keyword evidence="1" id="KW-1133">Transmembrane helix</keyword>